<feature type="domain" description="Calx-beta" evidence="10">
    <location>
        <begin position="471"/>
        <end position="570"/>
    </location>
</feature>
<keyword evidence="6" id="KW-0677">Repeat</keyword>
<dbReference type="InterPro" id="IPR059226">
    <property type="entry name" value="Choice_anch_Q_dom"/>
</dbReference>
<protein>
    <recommendedName>
        <fullName evidence="10">Calx-beta domain-containing protein</fullName>
    </recommendedName>
</protein>
<dbReference type="OrthoDB" id="466259at2"/>
<dbReference type="NCBIfam" id="TIGR01376">
    <property type="entry name" value="POMP_repeat"/>
    <property type="match status" value="1"/>
</dbReference>
<sequence>MAIFYVNQNATGDNDGSSWINAYSDLQDALAVATANDEIWVADGTYKPTNDGDRNSSFVIPSGVEIYGGFAGGETNREQRNWINHSTILSGNIGSENVQTDNSYHVVGISNTTNTTILDGFTISDGNADGGGSSGKNDGGGIYSFRDSNATLKNLIVSNNLATDDGGGFYYAGGGSPNLINVTFSNNFANDRGGAIYVFGDSLSVENGLFIENESQSGGAIALRDGTFNVAEILNSTFYNNQANEGSAIIYSFNSSQGSGTLTIENSIFSNNSGSDSNNQIVSGGRGTNIVNNSIVEGGYDGSGTNIIDADPLFFDTENNDLRLRRNSPGVDAGNNNVVDETTDIITNPRIFNDTVDIGAYEYGVFMSIDDTTLVEGDDGTTNAAFTVTLLDSLGEATAEEVSVNYETVDDTATASSDYTTTEGTLVFSVGETTKTINIPILGDELIENHEKFFLELSGLNGNAILSDSRGIGTITNDDLPREITIADASVDEGDEGETAIEFTISLNESYIEDITVDYDVFEDTATPGDYIDTEGTVTFAPGETEQTISVLVSGDLEIEADETFALQLSNPNENGVIVDESGIGTITNDDLPREITIADASVDEGDEGETAIEFTISLNESYIEDITVDYDVFEDTATPGDYIDTEGTVTFAPGETEQTISILVSGDLEIETNETFGLQLINPSDNAVIIDERATGTITNDDRRKVKISDATIGEGDGGEQIVNFSIALNESFSERITVDYNITQNNATSEAFTGTATFEPGETEKAISVELSSDPNSAENENFFVQLNSPSDNALIEEGSELVTVESTPLTSTINRFQNSDIPGTYIFAGEAESEGIRDNFSNFEEEGLAFKVADEPGDDLIPLYRFQSTLTPGTYIFAGEAERQSINANFSDSFNEEGLAFYVYGVGSEQGTEFIRFQNEERPGTYLFAGPNEAESIRNNFPNFIEEGAAFKVGI</sequence>
<name>A0A563VJ54_9CYAN</name>
<dbReference type="InterPro" id="IPR043708">
    <property type="entry name" value="DUF5648"/>
</dbReference>
<feature type="domain" description="Calx-beta" evidence="10">
    <location>
        <begin position="583"/>
        <end position="682"/>
    </location>
</feature>
<feature type="domain" description="Calx-beta" evidence="10">
    <location>
        <begin position="372"/>
        <end position="458"/>
    </location>
</feature>
<keyword evidence="8" id="KW-0472">Membrane</keyword>
<evidence type="ECO:0000256" key="2">
    <source>
        <dbReference type="ARBA" id="ARBA00004442"/>
    </source>
</evidence>
<proteinExistence type="predicted"/>
<dbReference type="GO" id="GO:0009279">
    <property type="term" value="C:cell outer membrane"/>
    <property type="evidence" value="ECO:0007669"/>
    <property type="project" value="UniProtKB-SubCell"/>
</dbReference>
<dbReference type="EMBL" id="CAACVJ010000007">
    <property type="protein sequence ID" value="VEP11439.1"/>
    <property type="molecule type" value="Genomic_DNA"/>
</dbReference>
<dbReference type="InterPro" id="IPR026919">
    <property type="entry name" value="ADGRV1"/>
</dbReference>
<dbReference type="InterPro" id="IPR038081">
    <property type="entry name" value="CalX-like_sf"/>
</dbReference>
<evidence type="ECO:0000256" key="6">
    <source>
        <dbReference type="ARBA" id="ARBA00022737"/>
    </source>
</evidence>
<dbReference type="Pfam" id="PF03160">
    <property type="entry name" value="Calx-beta"/>
    <property type="match status" value="3"/>
</dbReference>
<accession>A0A563VJ54</accession>
<dbReference type="GO" id="GO:0004930">
    <property type="term" value="F:G protein-coupled receptor activity"/>
    <property type="evidence" value="ECO:0007669"/>
    <property type="project" value="InterPro"/>
</dbReference>
<evidence type="ECO:0000256" key="4">
    <source>
        <dbReference type="ARBA" id="ARBA00022525"/>
    </source>
</evidence>
<dbReference type="Pfam" id="PF18885">
    <property type="entry name" value="DUF5648"/>
    <property type="match status" value="1"/>
</dbReference>
<evidence type="ECO:0000256" key="8">
    <source>
        <dbReference type="ARBA" id="ARBA00023136"/>
    </source>
</evidence>
<evidence type="ECO:0000313" key="12">
    <source>
        <dbReference type="Proteomes" id="UP000320055"/>
    </source>
</evidence>
<dbReference type="InterPro" id="IPR003644">
    <property type="entry name" value="Calx_beta"/>
</dbReference>
<keyword evidence="9" id="KW-0998">Cell outer membrane</keyword>
<dbReference type="NCBIfam" id="NF041518">
    <property type="entry name" value="choice_anch_Q"/>
    <property type="match status" value="1"/>
</dbReference>
<evidence type="ECO:0000256" key="5">
    <source>
        <dbReference type="ARBA" id="ARBA00022729"/>
    </source>
</evidence>
<dbReference type="Gene3D" id="2.60.40.2030">
    <property type="match status" value="4"/>
</dbReference>
<dbReference type="InterPro" id="IPR011050">
    <property type="entry name" value="Pectin_lyase_fold/virulence"/>
</dbReference>
<dbReference type="InterPro" id="IPR003368">
    <property type="entry name" value="POMP_repeat"/>
</dbReference>
<evidence type="ECO:0000259" key="10">
    <source>
        <dbReference type="SMART" id="SM00237"/>
    </source>
</evidence>
<evidence type="ECO:0000256" key="1">
    <source>
        <dbReference type="ARBA" id="ARBA00004196"/>
    </source>
</evidence>
<dbReference type="RefSeq" id="WP_144868886.1">
    <property type="nucleotide sequence ID" value="NZ_LR213860.1"/>
</dbReference>
<dbReference type="SUPFAM" id="SSF141072">
    <property type="entry name" value="CalX-like"/>
    <property type="match status" value="4"/>
</dbReference>
<comment type="subcellular location">
    <subcellularLocation>
        <location evidence="1">Cell envelope</location>
    </subcellularLocation>
    <subcellularLocation>
        <location evidence="2">Cell outer membrane</location>
    </subcellularLocation>
    <subcellularLocation>
        <location evidence="3">Secreted</location>
    </subcellularLocation>
</comment>
<organism evidence="11 12">
    <name type="scientific">Hyella patelloides LEGE 07179</name>
    <dbReference type="NCBI Taxonomy" id="945734"/>
    <lineage>
        <taxon>Bacteria</taxon>
        <taxon>Bacillati</taxon>
        <taxon>Cyanobacteriota</taxon>
        <taxon>Cyanophyceae</taxon>
        <taxon>Pleurocapsales</taxon>
        <taxon>Hyellaceae</taxon>
        <taxon>Hyella</taxon>
    </lineage>
</organism>
<dbReference type="SMART" id="SM00237">
    <property type="entry name" value="Calx_beta"/>
    <property type="match status" value="3"/>
</dbReference>
<evidence type="ECO:0000313" key="11">
    <source>
        <dbReference type="EMBL" id="VEP11439.1"/>
    </source>
</evidence>
<dbReference type="SUPFAM" id="SSF51126">
    <property type="entry name" value="Pectin lyase-like"/>
    <property type="match status" value="1"/>
</dbReference>
<reference evidence="11 12" key="1">
    <citation type="submission" date="2019-01" db="EMBL/GenBank/DDBJ databases">
        <authorList>
            <person name="Brito A."/>
        </authorList>
    </citation>
    <scope>NUCLEOTIDE SEQUENCE [LARGE SCALE GENOMIC DNA]</scope>
    <source>
        <strain evidence="11">1</strain>
    </source>
</reference>
<dbReference type="Proteomes" id="UP000320055">
    <property type="component" value="Unassembled WGS sequence"/>
</dbReference>
<dbReference type="GO" id="GO:0005576">
    <property type="term" value="C:extracellular region"/>
    <property type="evidence" value="ECO:0007669"/>
    <property type="project" value="UniProtKB-SubCell"/>
</dbReference>
<evidence type="ECO:0000256" key="9">
    <source>
        <dbReference type="ARBA" id="ARBA00023237"/>
    </source>
</evidence>
<keyword evidence="12" id="KW-1185">Reference proteome</keyword>
<dbReference type="InterPro" id="IPR012334">
    <property type="entry name" value="Pectin_lyas_fold"/>
</dbReference>
<dbReference type="PANTHER" id="PTHR46682:SF1">
    <property type="entry name" value="ADHESION G-PROTEIN COUPLED RECEPTOR V1"/>
    <property type="match status" value="1"/>
</dbReference>
<keyword evidence="5" id="KW-0732">Signal</keyword>
<dbReference type="Gene3D" id="2.160.20.10">
    <property type="entry name" value="Single-stranded right-handed beta-helix, Pectin lyase-like"/>
    <property type="match status" value="1"/>
</dbReference>
<evidence type="ECO:0000256" key="7">
    <source>
        <dbReference type="ARBA" id="ARBA00022837"/>
    </source>
</evidence>
<keyword evidence="4" id="KW-0964">Secreted</keyword>
<gene>
    <name evidence="11" type="ORF">H1P_1040013</name>
</gene>
<keyword evidence="7" id="KW-0106">Calcium</keyword>
<dbReference type="AlphaFoldDB" id="A0A563VJ54"/>
<dbReference type="PANTHER" id="PTHR46682">
    <property type="entry name" value="ADHESION G-PROTEIN COUPLED RECEPTOR V1"/>
    <property type="match status" value="1"/>
</dbReference>
<evidence type="ECO:0000256" key="3">
    <source>
        <dbReference type="ARBA" id="ARBA00004613"/>
    </source>
</evidence>